<dbReference type="Proteomes" id="UP001621714">
    <property type="component" value="Unassembled WGS sequence"/>
</dbReference>
<organism evidence="2 3">
    <name type="scientific">Marinospirillum alkalitolerans</name>
    <dbReference type="NCBI Taxonomy" id="3123374"/>
    <lineage>
        <taxon>Bacteria</taxon>
        <taxon>Pseudomonadati</taxon>
        <taxon>Pseudomonadota</taxon>
        <taxon>Gammaproteobacteria</taxon>
        <taxon>Oceanospirillales</taxon>
        <taxon>Oceanospirillaceae</taxon>
        <taxon>Marinospirillum</taxon>
    </lineage>
</organism>
<evidence type="ECO:0000313" key="3">
    <source>
        <dbReference type="Proteomes" id="UP001621714"/>
    </source>
</evidence>
<accession>A0ABW8PZV7</accession>
<keyword evidence="1" id="KW-1133">Transmembrane helix</keyword>
<gene>
    <name evidence="2" type="ORF">V6U78_12400</name>
</gene>
<feature type="transmembrane region" description="Helical" evidence="1">
    <location>
        <begin position="25"/>
        <end position="45"/>
    </location>
</feature>
<reference evidence="2 3" key="1">
    <citation type="submission" date="2024-02" db="EMBL/GenBank/DDBJ databases">
        <title>Marinospirillum sp. MEB 164 isolated from Lonar lake sediment.</title>
        <authorList>
            <person name="Joshi A."/>
            <person name="Thite S."/>
        </authorList>
    </citation>
    <scope>NUCLEOTIDE SEQUENCE [LARGE SCALE GENOMIC DNA]</scope>
    <source>
        <strain evidence="2 3">MEB164</strain>
    </source>
</reference>
<evidence type="ECO:0000313" key="2">
    <source>
        <dbReference type="EMBL" id="MFK7161836.1"/>
    </source>
</evidence>
<dbReference type="EMBL" id="JBANFI010000011">
    <property type="protein sequence ID" value="MFK7161836.1"/>
    <property type="molecule type" value="Genomic_DNA"/>
</dbReference>
<name>A0ABW8PZV7_9GAMM</name>
<proteinExistence type="predicted"/>
<dbReference type="RefSeq" id="WP_405341440.1">
    <property type="nucleotide sequence ID" value="NZ_JBANFI010000011.1"/>
</dbReference>
<keyword evidence="3" id="KW-1185">Reference proteome</keyword>
<keyword evidence="1" id="KW-0812">Transmembrane</keyword>
<sequence length="62" mass="7195">MAQNGEQTGSGFFKKEKRAMDWHKILLYVALLLSLIWHVNSLQVAHQTLDLADEFIKSCAYW</sequence>
<protein>
    <submittedName>
        <fullName evidence="2">Uncharacterized protein</fullName>
    </submittedName>
</protein>
<evidence type="ECO:0000256" key="1">
    <source>
        <dbReference type="SAM" id="Phobius"/>
    </source>
</evidence>
<comment type="caution">
    <text evidence="2">The sequence shown here is derived from an EMBL/GenBank/DDBJ whole genome shotgun (WGS) entry which is preliminary data.</text>
</comment>
<keyword evidence="1" id="KW-0472">Membrane</keyword>